<reference evidence="7" key="2">
    <citation type="submission" date="2018-06" db="EMBL/GenBank/DDBJ databases">
        <title>Genome sequence of Rhodanobacteraceae bacterium strain Dysh456.</title>
        <authorList>
            <person name="Fukui M."/>
        </authorList>
    </citation>
    <scope>NUCLEOTIDE SEQUENCE [LARGE SCALE GENOMIC DNA]</scope>
    <source>
        <strain evidence="7">Dysh456</strain>
    </source>
</reference>
<dbReference type="Pfam" id="PF00866">
    <property type="entry name" value="Ring_hydroxyl_B"/>
    <property type="match status" value="1"/>
</dbReference>
<dbReference type="Gene3D" id="3.10.450.50">
    <property type="match status" value="1"/>
</dbReference>
<reference evidence="7" key="1">
    <citation type="submission" date="2018-04" db="EMBL/GenBank/DDBJ databases">
        <authorList>
            <person name="Watanabe M."/>
            <person name="Kojima H."/>
        </authorList>
    </citation>
    <scope>NUCLEOTIDE SEQUENCE [LARGE SCALE GENOMIC DNA]</scope>
    <source>
        <strain evidence="7">Dysh456</strain>
    </source>
</reference>
<name>A0A2Z6E5T8_9GAMM</name>
<dbReference type="InterPro" id="IPR032710">
    <property type="entry name" value="NTF2-like_dom_sf"/>
</dbReference>
<organism evidence="6 7">
    <name type="scientific">Aerosticca soli</name>
    <dbReference type="NCBI Taxonomy" id="2010829"/>
    <lineage>
        <taxon>Bacteria</taxon>
        <taxon>Pseudomonadati</taxon>
        <taxon>Pseudomonadota</taxon>
        <taxon>Gammaproteobacteria</taxon>
        <taxon>Lysobacterales</taxon>
        <taxon>Rhodanobacteraceae</taxon>
        <taxon>Aerosticca</taxon>
    </lineage>
</organism>
<evidence type="ECO:0000313" key="7">
    <source>
        <dbReference type="Proteomes" id="UP000270530"/>
    </source>
</evidence>
<dbReference type="RefSeq" id="WP_161970946.1">
    <property type="nucleotide sequence ID" value="NZ_AP018560.1"/>
</dbReference>
<keyword evidence="5" id="KW-0560">Oxidoreductase</keyword>
<dbReference type="InterPro" id="IPR000391">
    <property type="entry name" value="Rng_hydr_dOase-bsu"/>
</dbReference>
<comment type="pathway">
    <text evidence="1">Aromatic compound metabolism.</text>
</comment>
<dbReference type="Proteomes" id="UP000270530">
    <property type="component" value="Chromosome"/>
</dbReference>
<dbReference type="CDD" id="cd00667">
    <property type="entry name" value="ring_hydroxylating_dioxygenases_beta"/>
    <property type="match status" value="1"/>
</dbReference>
<evidence type="ECO:0000256" key="4">
    <source>
        <dbReference type="ARBA" id="ARBA00022964"/>
    </source>
</evidence>
<dbReference type="SUPFAM" id="SSF54427">
    <property type="entry name" value="NTF2-like"/>
    <property type="match status" value="1"/>
</dbReference>
<evidence type="ECO:0000313" key="6">
    <source>
        <dbReference type="EMBL" id="BBD80496.1"/>
    </source>
</evidence>
<comment type="similarity">
    <text evidence="2">Belongs to the bacterial ring-hydroxylating dioxygenase beta subunit family.</text>
</comment>
<evidence type="ECO:0000256" key="3">
    <source>
        <dbReference type="ARBA" id="ARBA00022797"/>
    </source>
</evidence>
<dbReference type="PANTHER" id="PTHR41534">
    <property type="entry name" value="BLR3401 PROTEIN"/>
    <property type="match status" value="1"/>
</dbReference>
<sequence>MSPDAQLKERVTEFLLEEADCLDERRWHDWLALYEEDAVYWAPSWDDDDHLIDDPHAAISLIYCSSRARLAERVWRIESGLSSSLLRLPRTRHLVTNIRLHEVTADGITVTANFQVNAYKHEEQRTDMFFGQYRYRLTAGERLTIREKYIMVCNDVIPRQMDIFHI</sequence>
<dbReference type="PANTHER" id="PTHR41534:SF2">
    <property type="entry name" value="3-PHENYLPROPIONATE_CINNAMIC ACID DIOXYGENASE SUBUNIT BETA"/>
    <property type="match status" value="1"/>
</dbReference>
<gene>
    <name evidence="6" type="ORF">ALSL_1849</name>
</gene>
<keyword evidence="4 6" id="KW-0223">Dioxygenase</keyword>
<dbReference type="KEGG" id="rbd:ALSL_1849"/>
<evidence type="ECO:0000256" key="2">
    <source>
        <dbReference type="ARBA" id="ARBA00009570"/>
    </source>
</evidence>
<dbReference type="AlphaFoldDB" id="A0A2Z6E5T8"/>
<accession>A0A2Z6E5T8</accession>
<keyword evidence="7" id="KW-1185">Reference proteome</keyword>
<dbReference type="GO" id="GO:0051213">
    <property type="term" value="F:dioxygenase activity"/>
    <property type="evidence" value="ECO:0007669"/>
    <property type="project" value="UniProtKB-KW"/>
</dbReference>
<proteinExistence type="inferred from homology"/>
<evidence type="ECO:0000256" key="1">
    <source>
        <dbReference type="ARBA" id="ARBA00005211"/>
    </source>
</evidence>
<dbReference type="GO" id="GO:0019380">
    <property type="term" value="P:3-phenylpropionate catabolic process"/>
    <property type="evidence" value="ECO:0007669"/>
    <property type="project" value="TreeGrafter"/>
</dbReference>
<protein>
    <submittedName>
        <fullName evidence="6">Benzoate 1,2-dioxygenase beta subunit</fullName>
    </submittedName>
</protein>
<keyword evidence="3" id="KW-0058">Aromatic hydrocarbons catabolism</keyword>
<dbReference type="EMBL" id="AP018560">
    <property type="protein sequence ID" value="BBD80496.1"/>
    <property type="molecule type" value="Genomic_DNA"/>
</dbReference>
<evidence type="ECO:0000256" key="5">
    <source>
        <dbReference type="ARBA" id="ARBA00023002"/>
    </source>
</evidence>